<evidence type="ECO:0000313" key="3">
    <source>
        <dbReference type="Proteomes" id="UP000029558"/>
    </source>
</evidence>
<feature type="region of interest" description="Disordered" evidence="1">
    <location>
        <begin position="263"/>
        <end position="285"/>
    </location>
</feature>
<gene>
    <name evidence="2" type="ORF">KU39_3p171</name>
</gene>
<organism evidence="2 3">
    <name type="scientific">Piscirickettsia salmonis</name>
    <dbReference type="NCBI Taxonomy" id="1238"/>
    <lineage>
        <taxon>Bacteria</taxon>
        <taxon>Pseudomonadati</taxon>
        <taxon>Pseudomonadota</taxon>
        <taxon>Gammaproteobacteria</taxon>
        <taxon>Thiotrichales</taxon>
        <taxon>Piscirickettsiaceae</taxon>
        <taxon>Piscirickettsia</taxon>
    </lineage>
</organism>
<accession>A0AAC8ZQ64</accession>
<keyword evidence="2" id="KW-0614">Plasmid</keyword>
<sequence>MNLLKIFSFICINISFITFIFASPGPIPPKYFYRADTRPPNEIFGNSESRGSGFPTWARTRSIQPNYDILLYASGVTVSPGHELQRIAGWVSTAGSIDRVLFFLNQEIPERGQSRPDYWVYETAAIDRAYNMNWMLEDYLESDHSASDLRIARNLLTRYYEEDEWVVRDGIRSDEIHRARLYRFNQSMNEYEATGEYINNPHFVAPSLPAPQTSNPADTSSEDADVDFFAYINNTSSSLEEHTDTSHATVNYAMSCAGTGASLPSTQKRSVNSGNNTPRPAPRCDYSEKSLQKTKFKDLPTIPSQLITTQGGYCLAPTQSRDSSMKTSRSYLYAQTCSNVESQKAIYDTLGRVAFSKSQFGIPLCMTAPENVIKGDDKWDYVEFWPCDIHNTYQKWDVRDGKLKPRLNKDLSIQWYGDYGIISKSSGTDIVLDANKMSKYFFKTPSKVNTFWYEIGMRFYDKSDNNYYPMYSGSYNSNYLNRTYYDMKNSRILMLSLYGRAFSSDGWFLSCLTSNIAGKTTDWDWVYFKQCDPFMDNVPNNLKWFLESRVNDPVSAIYIKNSDKSNLYVTTYNHFGSLFDAKSSQSPSSTTMYFDLSKRYGVCTNSSFSGWYVCNDPKHTRYEDDEL</sequence>
<dbReference type="RefSeq" id="WP_144420843.1">
    <property type="nucleotide sequence ID" value="NZ_CP012511.1"/>
</dbReference>
<dbReference type="Pfam" id="PF07598">
    <property type="entry name" value="DUF1561"/>
    <property type="match status" value="1"/>
</dbReference>
<dbReference type="Proteomes" id="UP000029558">
    <property type="component" value="Plasmid pPSB1-3"/>
</dbReference>
<protein>
    <recommendedName>
        <fullName evidence="4">DUF1561 family protein</fullName>
    </recommendedName>
</protein>
<dbReference type="InterPro" id="IPR011455">
    <property type="entry name" value="DUF1561"/>
</dbReference>
<evidence type="ECO:0000313" key="2">
    <source>
        <dbReference type="EMBL" id="ALB24633.1"/>
    </source>
</evidence>
<evidence type="ECO:0008006" key="4">
    <source>
        <dbReference type="Google" id="ProtNLM"/>
    </source>
</evidence>
<reference evidence="2 3" key="1">
    <citation type="journal article" date="2014" name="Genome Announc.">
        <title>Comparative Genome Analysis of Two Isolates of the Fish Pathogen Piscirickettsia salmonis from Different Hosts Reveals Major Differences in Virulence-Associated Secretion Systems.</title>
        <authorList>
            <person name="Bohle H."/>
            <person name="Henriquez P."/>
            <person name="Grothusen H."/>
            <person name="Navas E."/>
            <person name="Sandoval A."/>
            <person name="Bustamante F."/>
            <person name="Bustos P."/>
            <person name="Mancilla M."/>
        </authorList>
    </citation>
    <scope>NUCLEOTIDE SEQUENCE [LARGE SCALE GENOMIC DNA]</scope>
    <source>
        <strain evidence="3">B1-32597</strain>
    </source>
</reference>
<dbReference type="EMBL" id="CP012511">
    <property type="protein sequence ID" value="ALB24633.1"/>
    <property type="molecule type" value="Genomic_DNA"/>
</dbReference>
<dbReference type="Gene3D" id="3.90.210.10">
    <property type="entry name" value="Heat-Labile Enterotoxin, subunit A"/>
    <property type="match status" value="1"/>
</dbReference>
<geneLocation type="plasmid" evidence="2 3">
    <name>pPSB1-3</name>
</geneLocation>
<proteinExistence type="predicted"/>
<name>A0AAC8ZQ64_PISSA</name>
<evidence type="ECO:0000256" key="1">
    <source>
        <dbReference type="SAM" id="MobiDB-lite"/>
    </source>
</evidence>
<feature type="compositionally biased region" description="Polar residues" evidence="1">
    <location>
        <begin position="263"/>
        <end position="278"/>
    </location>
</feature>
<dbReference type="SUPFAM" id="SSF56399">
    <property type="entry name" value="ADP-ribosylation"/>
    <property type="match status" value="1"/>
</dbReference>
<dbReference type="AlphaFoldDB" id="A0AAC8ZQ64"/>